<dbReference type="InterPro" id="IPR036322">
    <property type="entry name" value="WD40_repeat_dom_sf"/>
</dbReference>
<dbReference type="EMBL" id="JAPQKO010000004">
    <property type="protein sequence ID" value="KAJ5165959.1"/>
    <property type="molecule type" value="Genomic_DNA"/>
</dbReference>
<name>A0A9W9I134_9EURO</name>
<protein>
    <recommendedName>
        <fullName evidence="6">Anaphase-promoting complex subunit 4 WD40 domain-containing protein</fullName>
    </recommendedName>
</protein>
<dbReference type="PROSITE" id="PS50082">
    <property type="entry name" value="WD_REPEATS_2"/>
    <property type="match status" value="3"/>
</dbReference>
<feature type="repeat" description="WD" evidence="3">
    <location>
        <begin position="460"/>
        <end position="478"/>
    </location>
</feature>
<feature type="repeat" description="WD" evidence="3">
    <location>
        <begin position="348"/>
        <end position="389"/>
    </location>
</feature>
<evidence type="ECO:0000256" key="2">
    <source>
        <dbReference type="ARBA" id="ARBA00022737"/>
    </source>
</evidence>
<accession>A0A9W9I134</accession>
<comment type="caution">
    <text evidence="4">The sequence shown here is derived from an EMBL/GenBank/DDBJ whole genome shotgun (WGS) entry which is preliminary data.</text>
</comment>
<evidence type="ECO:0000313" key="5">
    <source>
        <dbReference type="Proteomes" id="UP001146351"/>
    </source>
</evidence>
<keyword evidence="1 3" id="KW-0853">WD repeat</keyword>
<feature type="repeat" description="WD" evidence="3">
    <location>
        <begin position="262"/>
        <end position="303"/>
    </location>
</feature>
<dbReference type="InterPro" id="IPR015943">
    <property type="entry name" value="WD40/YVTN_repeat-like_dom_sf"/>
</dbReference>
<reference evidence="4" key="2">
    <citation type="journal article" date="2023" name="IMA Fungus">
        <title>Comparative genomic study of the Penicillium genus elucidates a diverse pangenome and 15 lateral gene transfer events.</title>
        <authorList>
            <person name="Petersen C."/>
            <person name="Sorensen T."/>
            <person name="Nielsen M.R."/>
            <person name="Sondergaard T.E."/>
            <person name="Sorensen J.L."/>
            <person name="Fitzpatrick D.A."/>
            <person name="Frisvad J.C."/>
            <person name="Nielsen K.L."/>
        </authorList>
    </citation>
    <scope>NUCLEOTIDE SEQUENCE</scope>
    <source>
        <strain evidence="4">IBT 21917</strain>
    </source>
</reference>
<keyword evidence="5" id="KW-1185">Reference proteome</keyword>
<dbReference type="PANTHER" id="PTHR19879:SF9">
    <property type="entry name" value="TRANSCRIPTION INITIATION FACTOR TFIID SUBUNIT 5"/>
    <property type="match status" value="1"/>
</dbReference>
<dbReference type="SUPFAM" id="SSF50978">
    <property type="entry name" value="WD40 repeat-like"/>
    <property type="match status" value="1"/>
</dbReference>
<sequence>MSMTMNPRKFLERYSYALESDFVSPSGEPATWAPGHPRRWGQERAKFQVDGQASTPDLSPDGKFLAVGMDRDIHIFDVATQELIDVLKGHLGDVERVVFAAAGAGEMQKGITYKLASQGSEEQGDSEGQMIILWDLDERGKLVCPEQRKPVDLDALATKTLQPLVSTLVDDHGWDASERAIGSVEEALRDALCNAVVTHEREGKICFDGEFASFESPVFSPDHTTLVYISQNNNTPSEPCEAELLPCVNLWDMETKSLRHRLSGHTDAIMRIAFNADGTLVASIAWDGTARVWDVGSGVCLHVLGPLDGQLWCGVFSPDSRYLAISQGSPDTIVHVYEIDSEKPVSRFDAFRAWSRSLAWSPDGGMLAGGGDDGMLCLWDPYTGEECQRWRLAFADPIMRSMASLRGVQFVDGARKLLFQIADGTVEVYDFERNLKQQFTRGPEDRIGGFPLAEMVCSVDSRLMVVPDADGSLRVWDL</sequence>
<evidence type="ECO:0000256" key="3">
    <source>
        <dbReference type="PROSITE-ProRule" id="PRU00221"/>
    </source>
</evidence>
<dbReference type="SMART" id="SM00320">
    <property type="entry name" value="WD40"/>
    <property type="match status" value="6"/>
</dbReference>
<evidence type="ECO:0000256" key="1">
    <source>
        <dbReference type="ARBA" id="ARBA00022574"/>
    </source>
</evidence>
<reference evidence="4" key="1">
    <citation type="submission" date="2022-11" db="EMBL/GenBank/DDBJ databases">
        <authorList>
            <person name="Petersen C."/>
        </authorList>
    </citation>
    <scope>NUCLEOTIDE SEQUENCE</scope>
    <source>
        <strain evidence="4">IBT 21917</strain>
    </source>
</reference>
<organism evidence="4 5">
    <name type="scientific">Penicillium capsulatum</name>
    <dbReference type="NCBI Taxonomy" id="69766"/>
    <lineage>
        <taxon>Eukaryota</taxon>
        <taxon>Fungi</taxon>
        <taxon>Dikarya</taxon>
        <taxon>Ascomycota</taxon>
        <taxon>Pezizomycotina</taxon>
        <taxon>Eurotiomycetes</taxon>
        <taxon>Eurotiomycetidae</taxon>
        <taxon>Eurotiales</taxon>
        <taxon>Aspergillaceae</taxon>
        <taxon>Penicillium</taxon>
    </lineage>
</organism>
<dbReference type="Gene3D" id="2.130.10.10">
    <property type="entry name" value="YVTN repeat-like/Quinoprotein amine dehydrogenase"/>
    <property type="match status" value="2"/>
</dbReference>
<dbReference type="PROSITE" id="PS00678">
    <property type="entry name" value="WD_REPEATS_1"/>
    <property type="match status" value="1"/>
</dbReference>
<keyword evidence="2" id="KW-0677">Repeat</keyword>
<dbReference type="PROSITE" id="PS50294">
    <property type="entry name" value="WD_REPEATS_REGION"/>
    <property type="match status" value="2"/>
</dbReference>
<dbReference type="InterPro" id="IPR001680">
    <property type="entry name" value="WD40_rpt"/>
</dbReference>
<evidence type="ECO:0000313" key="4">
    <source>
        <dbReference type="EMBL" id="KAJ5165959.1"/>
    </source>
</evidence>
<gene>
    <name evidence="4" type="ORF">N7492_006255</name>
</gene>
<evidence type="ECO:0008006" key="6">
    <source>
        <dbReference type="Google" id="ProtNLM"/>
    </source>
</evidence>
<dbReference type="OrthoDB" id="1367865at2759"/>
<dbReference type="Pfam" id="PF00400">
    <property type="entry name" value="WD40"/>
    <property type="match status" value="2"/>
</dbReference>
<dbReference type="AlphaFoldDB" id="A0A9W9I134"/>
<dbReference type="PANTHER" id="PTHR19879">
    <property type="entry name" value="TRANSCRIPTION INITIATION FACTOR TFIID"/>
    <property type="match status" value="1"/>
</dbReference>
<dbReference type="Proteomes" id="UP001146351">
    <property type="component" value="Unassembled WGS sequence"/>
</dbReference>
<proteinExistence type="predicted"/>
<dbReference type="InterPro" id="IPR019775">
    <property type="entry name" value="WD40_repeat_CS"/>
</dbReference>